<feature type="non-terminal residue" evidence="2">
    <location>
        <position position="131"/>
    </location>
</feature>
<dbReference type="AlphaFoldDB" id="A0AAW9KPF9"/>
<comment type="caution">
    <text evidence="2">The sequence shown here is derived from an EMBL/GenBank/DDBJ whole genome shotgun (WGS) entry which is preliminary data.</text>
</comment>
<keyword evidence="1" id="KW-0472">Membrane</keyword>
<feature type="non-terminal residue" evidence="2">
    <location>
        <position position="1"/>
    </location>
</feature>
<keyword evidence="1" id="KW-0812">Transmembrane</keyword>
<dbReference type="EMBL" id="WNUR01001712">
    <property type="protein sequence ID" value="MDZ7543853.1"/>
    <property type="molecule type" value="Genomic_DNA"/>
</dbReference>
<evidence type="ECO:0000313" key="3">
    <source>
        <dbReference type="Proteomes" id="UP001288944"/>
    </source>
</evidence>
<gene>
    <name evidence="2" type="ORF">GNF83_22345</name>
</gene>
<keyword evidence="1" id="KW-1133">Transmembrane helix</keyword>
<dbReference type="Pfam" id="PF11188">
    <property type="entry name" value="DUF2975"/>
    <property type="match status" value="1"/>
</dbReference>
<feature type="transmembrane region" description="Helical" evidence="1">
    <location>
        <begin position="74"/>
        <end position="95"/>
    </location>
</feature>
<evidence type="ECO:0000256" key="1">
    <source>
        <dbReference type="SAM" id="Phobius"/>
    </source>
</evidence>
<feature type="transmembrane region" description="Helical" evidence="1">
    <location>
        <begin position="107"/>
        <end position="128"/>
    </location>
</feature>
<accession>A0AAW9KPF9</accession>
<feature type="transmembrane region" description="Helical" evidence="1">
    <location>
        <begin position="33"/>
        <end position="53"/>
    </location>
</feature>
<dbReference type="InterPro" id="IPR021354">
    <property type="entry name" value="DUF2975"/>
</dbReference>
<protein>
    <submittedName>
        <fullName evidence="2">DUF2975 domain-containing protein</fullName>
    </submittedName>
</protein>
<evidence type="ECO:0000313" key="2">
    <source>
        <dbReference type="EMBL" id="MDZ7543853.1"/>
    </source>
</evidence>
<dbReference type="Proteomes" id="UP001288944">
    <property type="component" value="Unassembled WGS sequence"/>
</dbReference>
<organism evidence="2 3">
    <name type="scientific">Clostridium perfringens</name>
    <dbReference type="NCBI Taxonomy" id="1502"/>
    <lineage>
        <taxon>Bacteria</taxon>
        <taxon>Bacillati</taxon>
        <taxon>Bacillota</taxon>
        <taxon>Clostridia</taxon>
        <taxon>Eubacteriales</taxon>
        <taxon>Clostridiaceae</taxon>
        <taxon>Clostridium</taxon>
    </lineage>
</organism>
<name>A0AAW9KPF9_CLOPF</name>
<proteinExistence type="predicted"/>
<reference evidence="2" key="1">
    <citation type="submission" date="2019-11" db="EMBL/GenBank/DDBJ databases">
        <title>Characterization of Clostridium perfringens isolates from swine manure treated agricultural soils.</title>
        <authorList>
            <person name="Wushke S.T."/>
        </authorList>
    </citation>
    <scope>NUCLEOTIDE SEQUENCE</scope>
    <source>
        <strain evidence="2">X62</strain>
    </source>
</reference>
<sequence length="131" mass="14601">GICITLLMLLGTPLITTALLKSEYSLLDKNLVIKISTCIYLCAVPYVIALFNLKKICKLVAKNNAFSLNIVNSLKIISFCSFSEIIIFIMSTTYLKYSTDFFRNALLLGPIFIVIFIGTTIGFLFLVLSQL</sequence>